<dbReference type="EMBL" id="JBBKAI010000002">
    <property type="protein sequence ID" value="MEJ8660915.1"/>
    <property type="molecule type" value="Genomic_DNA"/>
</dbReference>
<comment type="caution">
    <text evidence="1">The sequence shown here is derived from an EMBL/GenBank/DDBJ whole genome shotgun (WGS) entry which is preliminary data.</text>
</comment>
<dbReference type="Proteomes" id="UP001375539">
    <property type="component" value="Unassembled WGS sequence"/>
</dbReference>
<organism evidence="1 2">
    <name type="scientific">Streptomyces pratisoli</name>
    <dbReference type="NCBI Taxonomy" id="3139917"/>
    <lineage>
        <taxon>Bacteria</taxon>
        <taxon>Bacillati</taxon>
        <taxon>Actinomycetota</taxon>
        <taxon>Actinomycetes</taxon>
        <taxon>Kitasatosporales</taxon>
        <taxon>Streptomycetaceae</taxon>
        <taxon>Streptomyces</taxon>
    </lineage>
</organism>
<protein>
    <submittedName>
        <fullName evidence="1">Phosphatase PAP2 family protein</fullName>
    </submittedName>
</protein>
<proteinExistence type="predicted"/>
<keyword evidence="2" id="KW-1185">Reference proteome</keyword>
<accession>A0ACC6QRJ5</accession>
<evidence type="ECO:0000313" key="2">
    <source>
        <dbReference type="Proteomes" id="UP001375539"/>
    </source>
</evidence>
<evidence type="ECO:0000313" key="1">
    <source>
        <dbReference type="EMBL" id="MEJ8660915.1"/>
    </source>
</evidence>
<gene>
    <name evidence="1" type="ORF">WKI58_31125</name>
</gene>
<reference evidence="1" key="1">
    <citation type="submission" date="2024-03" db="EMBL/GenBank/DDBJ databases">
        <title>Novel Streptomyces species of biotechnological and ecological value are a feature of Machair soil.</title>
        <authorList>
            <person name="Prole J.R."/>
            <person name="Goodfellow M."/>
            <person name="Allenby N."/>
            <person name="Ward A.C."/>
        </authorList>
    </citation>
    <scope>NUCLEOTIDE SEQUENCE</scope>
    <source>
        <strain evidence="1">MS1.AVA.4</strain>
    </source>
</reference>
<sequence>MPDLPREHAPHHPASYPAAHPAARLVPHPGPRPVARSALARRVASVLAGWDRHAFDVVATRHWPGADPLLPRLSRGADHGLLWFGTAAGMAFLGRGARARRAAVRGVASLALASATINTVAKRSVRRARPVLDAVPLVRQLKQQPFTTSFPSGHSASAAAFATGVAMESKAWGAVVAPVAAAVALSRVYTGVHYPSDVLVGAALGVGAAFAVRGLVPTRDQLPPPGRPHAPAPQLPGGKDLVVVANRSSGANGSGALGGLAGTALTGGDDPTELVRDALPLARVVECAPEDLDNALEEAAASGCRALGILGGDGTVNRAATFAARHGLPLAVFPGGTLNHFAHDLGIETVHDTCRALASGDAVRVDLGRFTPGPDGAPEGHFINTFSLGVYPEMVQVRERWSPRIGSWPAGVLAALRTLRGRHPLEAEFDGRRRPLWLLFAGNGAYQRVGPTPGRRYDLADGLLDVRVVHGGRGPGLRLLAAALAGPLSRSPVHAAVRLRRLRIAGLPSGTPLAFDGEVAEAPQELTVEKVPEALIVYRPSAPATTF</sequence>
<name>A0ACC6QRJ5_9ACTN</name>